<keyword evidence="2" id="KW-1185">Reference proteome</keyword>
<sequence length="103" mass="11814">MLYSNLLLIHTSDTWLLPARPIPRRHRHSALKTVACITSLYFNTVCCSDPCQRHCSCLTYFCSKGREHTQPVPSCLDRCSRESQFELININSNFIKVTISNPI</sequence>
<comment type="caution">
    <text evidence="1">The sequence shown here is derived from an EMBL/GenBank/DDBJ whole genome shotgun (WGS) entry which is preliminary data.</text>
</comment>
<evidence type="ECO:0000313" key="2">
    <source>
        <dbReference type="Proteomes" id="UP001044222"/>
    </source>
</evidence>
<organism evidence="1 2">
    <name type="scientific">Anguilla anguilla</name>
    <name type="common">European freshwater eel</name>
    <name type="synonym">Muraena anguilla</name>
    <dbReference type="NCBI Taxonomy" id="7936"/>
    <lineage>
        <taxon>Eukaryota</taxon>
        <taxon>Metazoa</taxon>
        <taxon>Chordata</taxon>
        <taxon>Craniata</taxon>
        <taxon>Vertebrata</taxon>
        <taxon>Euteleostomi</taxon>
        <taxon>Actinopterygii</taxon>
        <taxon>Neopterygii</taxon>
        <taxon>Teleostei</taxon>
        <taxon>Anguilliformes</taxon>
        <taxon>Anguillidae</taxon>
        <taxon>Anguilla</taxon>
    </lineage>
</organism>
<accession>A0A9D3S9H6</accession>
<dbReference type="Proteomes" id="UP001044222">
    <property type="component" value="Unassembled WGS sequence"/>
</dbReference>
<name>A0A9D3S9H6_ANGAN</name>
<proteinExistence type="predicted"/>
<dbReference type="AlphaFoldDB" id="A0A9D3S9H6"/>
<dbReference type="EMBL" id="JAFIRN010000001">
    <property type="protein sequence ID" value="KAG5856496.1"/>
    <property type="molecule type" value="Genomic_DNA"/>
</dbReference>
<evidence type="ECO:0000313" key="1">
    <source>
        <dbReference type="EMBL" id="KAG5856496.1"/>
    </source>
</evidence>
<reference evidence="1" key="1">
    <citation type="submission" date="2021-01" db="EMBL/GenBank/DDBJ databases">
        <title>A chromosome-scale assembly of European eel, Anguilla anguilla.</title>
        <authorList>
            <person name="Henkel C."/>
            <person name="Jong-Raadsen S.A."/>
            <person name="Dufour S."/>
            <person name="Weltzien F.-A."/>
            <person name="Palstra A.P."/>
            <person name="Pelster B."/>
            <person name="Spaink H.P."/>
            <person name="Van Den Thillart G.E."/>
            <person name="Jansen H."/>
            <person name="Zahm M."/>
            <person name="Klopp C."/>
            <person name="Cedric C."/>
            <person name="Louis A."/>
            <person name="Berthelot C."/>
            <person name="Parey E."/>
            <person name="Roest Crollius H."/>
            <person name="Montfort J."/>
            <person name="Robinson-Rechavi M."/>
            <person name="Bucao C."/>
            <person name="Bouchez O."/>
            <person name="Gislard M."/>
            <person name="Lluch J."/>
            <person name="Milhes M."/>
            <person name="Lampietro C."/>
            <person name="Lopez Roques C."/>
            <person name="Donnadieu C."/>
            <person name="Braasch I."/>
            <person name="Desvignes T."/>
            <person name="Postlethwait J."/>
            <person name="Bobe J."/>
            <person name="Guiguen Y."/>
            <person name="Dirks R."/>
        </authorList>
    </citation>
    <scope>NUCLEOTIDE SEQUENCE</scope>
    <source>
        <strain evidence="1">Tag_6206</strain>
        <tissue evidence="1">Liver</tissue>
    </source>
</reference>
<gene>
    <name evidence="1" type="ORF">ANANG_G00008560</name>
</gene>
<protein>
    <submittedName>
        <fullName evidence="1">Uncharacterized protein</fullName>
    </submittedName>
</protein>